<proteinExistence type="predicted"/>
<organism evidence="1 2">
    <name type="scientific">Parasulfuritortus cantonensis</name>
    <dbReference type="NCBI Taxonomy" id="2528202"/>
    <lineage>
        <taxon>Bacteria</taxon>
        <taxon>Pseudomonadati</taxon>
        <taxon>Pseudomonadota</taxon>
        <taxon>Betaproteobacteria</taxon>
        <taxon>Nitrosomonadales</taxon>
        <taxon>Thiobacillaceae</taxon>
        <taxon>Parasulfuritortus</taxon>
    </lineage>
</organism>
<evidence type="ECO:0000313" key="2">
    <source>
        <dbReference type="Proteomes" id="UP000295443"/>
    </source>
</evidence>
<dbReference type="RefSeq" id="WP_131448938.1">
    <property type="nucleotide sequence ID" value="NZ_SJZB01000051.1"/>
</dbReference>
<reference evidence="1 2" key="1">
    <citation type="submission" date="2019-03" db="EMBL/GenBank/DDBJ databases">
        <title>Genome sequence of Thiobacillaceae bacterium LSR1, a sulfur-oxidizing bacterium isolated from freshwater sediment.</title>
        <authorList>
            <person name="Li S."/>
        </authorList>
    </citation>
    <scope>NUCLEOTIDE SEQUENCE [LARGE SCALE GENOMIC DNA]</scope>
    <source>
        <strain evidence="1 2">LSR1</strain>
    </source>
</reference>
<keyword evidence="2" id="KW-1185">Reference proteome</keyword>
<accession>A0A4R1B7E2</accession>
<comment type="caution">
    <text evidence="1">The sequence shown here is derived from an EMBL/GenBank/DDBJ whole genome shotgun (WGS) entry which is preliminary data.</text>
</comment>
<dbReference type="Proteomes" id="UP000295443">
    <property type="component" value="Unassembled WGS sequence"/>
</dbReference>
<protein>
    <submittedName>
        <fullName evidence="1">Uncharacterized protein</fullName>
    </submittedName>
</protein>
<dbReference type="OrthoDB" id="9181593at2"/>
<sequence length="119" mass="13136">MAGQFPPDVEASVARLVDALRGEAIKFVSADKLPDIRAASLVLERVVDPANGLPGYDGVWRNALNERVGRVTINSDGSFFAEYDLCVRHPRRPEWFIEAVTAWGRGDQVKAEARLLAML</sequence>
<dbReference type="AlphaFoldDB" id="A0A4R1B7E2"/>
<dbReference type="EMBL" id="SJZB01000051">
    <property type="protein sequence ID" value="TCJ11683.1"/>
    <property type="molecule type" value="Genomic_DNA"/>
</dbReference>
<evidence type="ECO:0000313" key="1">
    <source>
        <dbReference type="EMBL" id="TCJ11683.1"/>
    </source>
</evidence>
<name>A0A4R1B7E2_9PROT</name>
<gene>
    <name evidence="1" type="ORF">EZJ19_14815</name>
</gene>